<dbReference type="Pfam" id="PF14276">
    <property type="entry name" value="DUF4363"/>
    <property type="match status" value="1"/>
</dbReference>
<comment type="caution">
    <text evidence="2">The sequence shown here is derived from an EMBL/GenBank/DDBJ whole genome shotgun (WGS) entry which is preliminary data.</text>
</comment>
<sequence length="129" mass="15246">MYRNSIIYLIMVVVILALVFVPTTWFDRMLEDDVNGFRSRIDDILHTNRDAPELEEKCGLLQADWEKHMEHWSFFLNHSAIEKVDLGICTFLEYVRCGNYENASIEAKRLDKIFEMTEHQDELSALNIF</sequence>
<name>A0A9D1I7E2_9CLOT</name>
<dbReference type="InterPro" id="IPR025373">
    <property type="entry name" value="DUF4363"/>
</dbReference>
<organism evidence="2 3">
    <name type="scientific">Candidatus Egerieisoma faecipullorum</name>
    <dbReference type="NCBI Taxonomy" id="2840963"/>
    <lineage>
        <taxon>Bacteria</taxon>
        <taxon>Bacillati</taxon>
        <taxon>Bacillota</taxon>
        <taxon>Clostridia</taxon>
        <taxon>Eubacteriales</taxon>
        <taxon>Clostridiaceae</taxon>
        <taxon>Clostridiaceae incertae sedis</taxon>
        <taxon>Candidatus Egerieisoma</taxon>
    </lineage>
</organism>
<evidence type="ECO:0000313" key="2">
    <source>
        <dbReference type="EMBL" id="HIU29791.1"/>
    </source>
</evidence>
<keyword evidence="1" id="KW-0812">Transmembrane</keyword>
<keyword evidence="1" id="KW-0472">Membrane</keyword>
<proteinExistence type="predicted"/>
<protein>
    <submittedName>
        <fullName evidence="2">DUF4363 family protein</fullName>
    </submittedName>
</protein>
<dbReference type="AlphaFoldDB" id="A0A9D1I7E2"/>
<reference evidence="2" key="2">
    <citation type="journal article" date="2021" name="PeerJ">
        <title>Extensive microbial diversity within the chicken gut microbiome revealed by metagenomics and culture.</title>
        <authorList>
            <person name="Gilroy R."/>
            <person name="Ravi A."/>
            <person name="Getino M."/>
            <person name="Pursley I."/>
            <person name="Horton D.L."/>
            <person name="Alikhan N.F."/>
            <person name="Baker D."/>
            <person name="Gharbi K."/>
            <person name="Hall N."/>
            <person name="Watson M."/>
            <person name="Adriaenssens E.M."/>
            <person name="Foster-Nyarko E."/>
            <person name="Jarju S."/>
            <person name="Secka A."/>
            <person name="Antonio M."/>
            <person name="Oren A."/>
            <person name="Chaudhuri R.R."/>
            <person name="La Ragione R."/>
            <person name="Hildebrand F."/>
            <person name="Pallen M.J."/>
        </authorList>
    </citation>
    <scope>NUCLEOTIDE SEQUENCE</scope>
    <source>
        <strain evidence="2">CHK195-4489</strain>
    </source>
</reference>
<dbReference type="Proteomes" id="UP000824089">
    <property type="component" value="Unassembled WGS sequence"/>
</dbReference>
<dbReference type="EMBL" id="DVMM01000121">
    <property type="protein sequence ID" value="HIU29791.1"/>
    <property type="molecule type" value="Genomic_DNA"/>
</dbReference>
<gene>
    <name evidence="2" type="ORF">IAD50_05785</name>
</gene>
<feature type="transmembrane region" description="Helical" evidence="1">
    <location>
        <begin position="6"/>
        <end position="26"/>
    </location>
</feature>
<keyword evidence="1" id="KW-1133">Transmembrane helix</keyword>
<evidence type="ECO:0000256" key="1">
    <source>
        <dbReference type="SAM" id="Phobius"/>
    </source>
</evidence>
<evidence type="ECO:0000313" key="3">
    <source>
        <dbReference type="Proteomes" id="UP000824089"/>
    </source>
</evidence>
<reference evidence="2" key="1">
    <citation type="submission" date="2020-10" db="EMBL/GenBank/DDBJ databases">
        <authorList>
            <person name="Gilroy R."/>
        </authorList>
    </citation>
    <scope>NUCLEOTIDE SEQUENCE</scope>
    <source>
        <strain evidence="2">CHK195-4489</strain>
    </source>
</reference>
<accession>A0A9D1I7E2</accession>